<dbReference type="SUPFAM" id="SSF46785">
    <property type="entry name" value="Winged helix' DNA-binding domain"/>
    <property type="match status" value="1"/>
</dbReference>
<evidence type="ECO:0000256" key="3">
    <source>
        <dbReference type="ARBA" id="ARBA00023125"/>
    </source>
</evidence>
<gene>
    <name evidence="7" type="ORF">NE857_11600</name>
</gene>
<dbReference type="Gene3D" id="1.10.10.10">
    <property type="entry name" value="Winged helix-like DNA-binding domain superfamily/Winged helix DNA-binding domain"/>
    <property type="match status" value="1"/>
</dbReference>
<dbReference type="InterPro" id="IPR000847">
    <property type="entry name" value="LysR_HTH_N"/>
</dbReference>
<dbReference type="EMBL" id="CP099837">
    <property type="protein sequence ID" value="USY22189.1"/>
    <property type="molecule type" value="Genomic_DNA"/>
</dbReference>
<evidence type="ECO:0000259" key="6">
    <source>
        <dbReference type="PROSITE" id="PS50931"/>
    </source>
</evidence>
<comment type="similarity">
    <text evidence="1">Belongs to the LysR transcriptional regulatory family.</text>
</comment>
<evidence type="ECO:0000313" key="7">
    <source>
        <dbReference type="EMBL" id="USY22189.1"/>
    </source>
</evidence>
<proteinExistence type="inferred from homology"/>
<protein>
    <submittedName>
        <fullName evidence="7">LysR family transcriptional regulator</fullName>
    </submittedName>
</protein>
<keyword evidence="2" id="KW-0805">Transcription regulation</keyword>
<evidence type="ECO:0000256" key="5">
    <source>
        <dbReference type="SAM" id="MobiDB-lite"/>
    </source>
</evidence>
<dbReference type="InterPro" id="IPR036390">
    <property type="entry name" value="WH_DNA-bd_sf"/>
</dbReference>
<dbReference type="InterPro" id="IPR036388">
    <property type="entry name" value="WH-like_DNA-bd_sf"/>
</dbReference>
<name>A0ABY5DCY3_9ACTN</name>
<feature type="region of interest" description="Disordered" evidence="5">
    <location>
        <begin position="303"/>
        <end position="323"/>
    </location>
</feature>
<dbReference type="PROSITE" id="PS50931">
    <property type="entry name" value="HTH_LYSR"/>
    <property type="match status" value="1"/>
</dbReference>
<dbReference type="CDD" id="cd08423">
    <property type="entry name" value="PBP2_LTTR_like_6"/>
    <property type="match status" value="1"/>
</dbReference>
<dbReference type="Pfam" id="PF00126">
    <property type="entry name" value="HTH_1"/>
    <property type="match status" value="1"/>
</dbReference>
<dbReference type="Pfam" id="PF03466">
    <property type="entry name" value="LysR_substrate"/>
    <property type="match status" value="1"/>
</dbReference>
<feature type="compositionally biased region" description="Basic residues" evidence="5">
    <location>
        <begin position="304"/>
        <end position="314"/>
    </location>
</feature>
<dbReference type="Proteomes" id="UP001055940">
    <property type="component" value="Chromosome"/>
</dbReference>
<dbReference type="Gene3D" id="3.40.190.10">
    <property type="entry name" value="Periplasmic binding protein-like II"/>
    <property type="match status" value="2"/>
</dbReference>
<dbReference type="InterPro" id="IPR005119">
    <property type="entry name" value="LysR_subst-bd"/>
</dbReference>
<organism evidence="7 8">
    <name type="scientific">Nocardiopsis exhalans</name>
    <dbReference type="NCBI Taxonomy" id="163604"/>
    <lineage>
        <taxon>Bacteria</taxon>
        <taxon>Bacillati</taxon>
        <taxon>Actinomycetota</taxon>
        <taxon>Actinomycetes</taxon>
        <taxon>Streptosporangiales</taxon>
        <taxon>Nocardiopsidaceae</taxon>
        <taxon>Nocardiopsis</taxon>
    </lineage>
</organism>
<evidence type="ECO:0000256" key="2">
    <source>
        <dbReference type="ARBA" id="ARBA00023015"/>
    </source>
</evidence>
<keyword evidence="4" id="KW-0804">Transcription</keyword>
<evidence type="ECO:0000256" key="1">
    <source>
        <dbReference type="ARBA" id="ARBA00009437"/>
    </source>
</evidence>
<reference evidence="7" key="1">
    <citation type="submission" date="2022-06" db="EMBL/GenBank/DDBJ databases">
        <authorList>
            <person name="Ping M."/>
        </authorList>
    </citation>
    <scope>NUCLEOTIDE SEQUENCE</scope>
    <source>
        <strain evidence="7">JCM11759T</strain>
    </source>
</reference>
<dbReference type="PANTHER" id="PTHR30346:SF29">
    <property type="entry name" value="LYSR SUBSTRATE-BINDING"/>
    <property type="match status" value="1"/>
</dbReference>
<dbReference type="SUPFAM" id="SSF53850">
    <property type="entry name" value="Periplasmic binding protein-like II"/>
    <property type="match status" value="1"/>
</dbReference>
<keyword evidence="3" id="KW-0238">DNA-binding</keyword>
<dbReference type="PANTHER" id="PTHR30346">
    <property type="entry name" value="TRANSCRIPTIONAL DUAL REGULATOR HCAR-RELATED"/>
    <property type="match status" value="1"/>
</dbReference>
<evidence type="ECO:0000256" key="4">
    <source>
        <dbReference type="ARBA" id="ARBA00023163"/>
    </source>
</evidence>
<dbReference type="PRINTS" id="PR00039">
    <property type="entry name" value="HTHLYSR"/>
</dbReference>
<accession>A0ABY5DCY3</accession>
<dbReference type="RefSeq" id="WP_254420983.1">
    <property type="nucleotide sequence ID" value="NZ_BAAAJB010000008.1"/>
</dbReference>
<feature type="domain" description="HTH lysR-type" evidence="6">
    <location>
        <begin position="2"/>
        <end position="59"/>
    </location>
</feature>
<keyword evidence="8" id="KW-1185">Reference proteome</keyword>
<evidence type="ECO:0000313" key="8">
    <source>
        <dbReference type="Proteomes" id="UP001055940"/>
    </source>
</evidence>
<sequence>MIDPRRLRVLQSVALHGTVTAAARSLYLSPSAVSQQLSALEREVGLDLFERHGRNIRLTASGTVLAGYAVQVSAILEQAEADLAASALGEVGTVGIAAFPSAITEVVAPALRTLRTSAPHLRAHVTDAEGAAAQRLLAEGNVDVSVSVDYPQATDSTPQAFSHARLYSEPLDVLVPSDSDLAASAQLSLSRLAGEAWVTPLPGNPIHDLTLLACQQAGFQPRVESVSNDFRAVSALVGAGVGVALAPRSAITAIDLPRVSVLPLRGRPPRRHVFVSVRHGTEGHPLVNAVLSALHEHARALEPRRKRPTAARHRLLGEEEASD</sequence>